<feature type="domain" description="PKD" evidence="2">
    <location>
        <begin position="2628"/>
        <end position="2709"/>
    </location>
</feature>
<dbReference type="InterPro" id="IPR006626">
    <property type="entry name" value="PbH1"/>
</dbReference>
<sequence length="2971" mass="316984">MRKYIFTPLFKIAPLFCCLLLLASRSVAQTDISIGTGTTGNGSGYSYPCPIQDYYEGSRAQYLYRASELIAAGMGPGMISAVKFNVTDLNGAGIVEQYALKIAATTITTLGTTSWENTGSPVYGPVDYQPITGINAFTFTSGFFWNGTDNIIVEACNGGDDYTTNPSIPWTTGLSFNGSRSYVSDNLGSLCGTTTTNTSGTATTRPNIIFTWTPASACTGTPNAGTAVTSVSSVCLNESFNLSLTGATVASGLKYQWQSSPNNSTWTNIPNDTTAGITAKQTVSTYYRCVVTCANSGLSANSTSVQVASPTLVSGTFSINKAQPTDPTGTHNFNSFNDAYNYIKCGINGNVIFNVAAGSGTYTEQLNMTPVPGASANATVTFNGNGQTLTYTSTNGNQRAVIKLDGADHIIFNDLVITAAGSTSTEYGFGVQLLNDADSNVVNNCTININTTSSSENFAGIVVSASASDATGTGDAKCDGNTFSNNTITGGYYGVTLVGSNSFANGNNRFTGNTIKDFYNYGFYLSYSFNALISGNTISRPARTDVSDFYGIYLTNLNTKDSISRNRITDPFGGAPTSTDDFYGVYLSSVDALSSLENIVSNNLIYNLSGSGSVFGFYNSSSDNVYFYHNTLALDGSSSGSSYVTRGFNVTSSRIDGINFINNIITITRSGPGPKHGLYFGNTTSTVVSDKNDLFIAPGVANAFTGYFSANQATLANWQAASTQDAGSLASNPMYASTSTGNYSPVNASIDNKGMPVGITIDINNAARSATTPDVGAYEFTPPPCTVPPTPGTATVGATPVCVNSRVALGLTGNSVGLTQTYQWQVGNAAAGPFTNLGSPLTNPDTIIVASVTSYYRVAVTCSGNTAYSTSVLLTVTQALPGDTYTIDKTAPANTPKNYLSFAAAKSALECGIAGPVIFNVVAGRTPYTEQLILDSIPGASAINTVTFKGNGNTIAFSSDDTDERAVIKLRRTDHVIFDSLKVDATGTGEYGYGIQLISNADSNTIRKCEIITSTTSSYEDYAGIVINAADDDATTSGATLCDANVIDRNTITGGYYGITLVGDEDLMLLNNKITNNTVKDYYAAGIRISYTNNTLVEANSISRPTRDNSSYTVSGINTYEASNKLLITRNRIFNPFGGDAGSTSDFHGLYIQYTNANGGAENMVSNNVVYGINHDGYIYGINNYYTDNTYYYHNTVSLDNAAATTSDAARGFYIAGDVAGVRFFDNIITITRGGNGTKHGIYVSGTNTDLTSDYNDIYVKGGGSQNYFAYYNGNQATLADWKAANFQDEHSISIDPVYADMPNGNLAPVIAPLDNTGTPVGITNDILAVVRSTSKPDMGAYEITIPPCVAPPNAGTAVANPATNVCMGATIALTLTGNTTGGGQTYVWQSGKTTTGPWRAISETRYVKEYKTELTMENYFRCLVICGGDTAYSIPAHVNMNAPLLSGNYTINPAAPVSATNFQSFTQAVAALECGIAGWVTFNAYPGTYTEQVRMHKVPGATDTSRVTFQSRDHAAASVTLTFNGTSSANYVLKLDSANYITYKEITIKSNGTTNGRAIELASTSSYDSIKNCIVTAPAVTSSTTSVVGIYADDLKGVQTVIKGNTINNGSSGIWISGTSDAEHVSALVIDSNTVNNAYQYNIYTYYTNSVKVNRNTINITAPRANTSYGIYTAYSDTAFEVSNNAVNIRGTTTSTYGIYTYYSDGTSLKPGKVTGNKIKAISGNTGSLYGLENYYSSYIDAVNNVVSIKTTASTAYGLYGYGDEYVNYYNNSVQNASAGTGSSNAAAYFSPNAAVKARNNIFAHIAGGKAMYFPYDPDNFNSDYNTLYTTGATLVSAGTDYSSLQQWRDDADLDISSIVYKPAFTDDSTLTPAITVPDVWAIHGRGVQVPGNDRDINYKPRPTTLIGGVPDMGAYEFLPTVLPPVLPATPAAPAPGVTQTFMFGTDTVTKVTWGPTVPDTISVRRYSGVIPPKVDTSKEFMYFYTEIAAPQPYSFGIQQYYVDSWQGRFKKQADIRLGRTVDTSNTWVVNDSSKVIDAYNIISDTSLNYLNKFTGLKGHLPDPPSVIQPADSSNRGTRFWVGYGHHQFFGSDNSQDMVLYLSAEDSANVVVRINGTSWEKQYHIPANTVISSDLIPKTGLSDARLLSEGWSDKGISIESDVPIVAYAHIYGSASSGATMLLPVGTYAYDYYTLESKQNYGTDTYSWFYIIADYDNTAVEITPSNPSLGGRVADVPFTVTLNKGEVYQVLGALKSGSDGYDLSGSHIKSVSNSAGKCYPVAVFSGSSRTRFGCGGPEGGGDNLIQQNFPSQAWGRNYLTAPTSTDDDPATFMTNIYRVLVKDTATIVKRNGVTLTGLINKRYYEYYSDSADYITADQPVMVAQYMSSTGGCDNTGGLGDPEMIYISPIEQGINKVGLYRNTEESIEVNYLTLIIPTAGVSSLLIDGNNIFDHVYAHPNRPGYTVVIKRWDAEQAQCTVSSDSAFTAITYGLGSVESYGFNAGTLVKNLNSRPSFNNVYDSSGIANDYTCAKTPFRFSMLLSLKPATLTWQFSKVANLTSSRDVTQQNPVPVDSSIVNGRKYFRFVVDSNYVFSAPGTYYVPIVMTDPTIESCNNSLETILPIKVIAAPVVDFTVAYSGCVGDTAQFRGTATTANGVGISSWKWEFGDSDTATIKDPLKKYNAPGTYNVKLSIIAAEGCIGDTTLPVTVNAAPAVALVKDSLTVCAGSNVTFDVQNPDADATYNWYSAATGGTLLGSGTSLTIPNITATNSYYVEAVKDGCTGATRKRAFVTVFPQLTTPVAEIDTIGVNMIRFKWAAVPNATGYEVSIDAGSNWTQPSSGPNGLTHTVSGLQPAQEVTLIVKAKGCEDKISAPVSGKTLPDGIFIPNAFSPNGDGLNDVLRVYGYIIKDIHFMIFNQWGEKVFETNTQTRGWDGVYKGKAQPSGVYIYVCKLQLTDGTMVEKKGAINLIR</sequence>
<keyword evidence="1" id="KW-0732">Signal</keyword>
<dbReference type="Pfam" id="PF17517">
    <property type="entry name" value="IgGFc_binding"/>
    <property type="match status" value="1"/>
</dbReference>
<keyword evidence="4" id="KW-1185">Reference proteome</keyword>
<organism evidence="3 4">
    <name type="scientific">Chitinophaga rupis</name>
    <dbReference type="NCBI Taxonomy" id="573321"/>
    <lineage>
        <taxon>Bacteria</taxon>
        <taxon>Pseudomonadati</taxon>
        <taxon>Bacteroidota</taxon>
        <taxon>Chitinophagia</taxon>
        <taxon>Chitinophagales</taxon>
        <taxon>Chitinophagaceae</taxon>
        <taxon>Chitinophaga</taxon>
    </lineage>
</organism>
<dbReference type="SUPFAM" id="SSF51126">
    <property type="entry name" value="Pectin lyase-like"/>
    <property type="match status" value="3"/>
</dbReference>
<dbReference type="Pfam" id="PF05048">
    <property type="entry name" value="NosD"/>
    <property type="match status" value="1"/>
</dbReference>
<dbReference type="SUPFAM" id="SSF49299">
    <property type="entry name" value="PKD domain"/>
    <property type="match status" value="1"/>
</dbReference>
<dbReference type="CDD" id="cd00146">
    <property type="entry name" value="PKD"/>
    <property type="match status" value="1"/>
</dbReference>
<evidence type="ECO:0000259" key="2">
    <source>
        <dbReference type="PROSITE" id="PS50093"/>
    </source>
</evidence>
<dbReference type="InterPro" id="IPR007742">
    <property type="entry name" value="NosD_dom"/>
</dbReference>
<dbReference type="InterPro" id="IPR013783">
    <property type="entry name" value="Ig-like_fold"/>
</dbReference>
<dbReference type="Pfam" id="PF13585">
    <property type="entry name" value="CHU_C"/>
    <property type="match status" value="1"/>
</dbReference>
<dbReference type="PROSITE" id="PS50093">
    <property type="entry name" value="PKD"/>
    <property type="match status" value="1"/>
</dbReference>
<dbReference type="OrthoDB" id="7794186at2"/>
<dbReference type="RefSeq" id="WP_089915470.1">
    <property type="nucleotide sequence ID" value="NZ_FOBB01000004.1"/>
</dbReference>
<gene>
    <name evidence="3" type="ORF">SAMN04488505_104439</name>
</gene>
<accession>A0A1H7YFY9</accession>
<dbReference type="InterPro" id="IPR026341">
    <property type="entry name" value="T9SS_type_B"/>
</dbReference>
<dbReference type="Pfam" id="PF19081">
    <property type="entry name" value="Ig_7"/>
    <property type="match status" value="1"/>
</dbReference>
<dbReference type="Pfam" id="PF18911">
    <property type="entry name" value="PKD_4"/>
    <property type="match status" value="1"/>
</dbReference>
<dbReference type="InterPro" id="IPR035234">
    <property type="entry name" value="IgGFc-bd_N"/>
</dbReference>
<dbReference type="Gene3D" id="2.60.40.10">
    <property type="entry name" value="Immunoglobulins"/>
    <property type="match status" value="1"/>
</dbReference>
<dbReference type="SMART" id="SM00710">
    <property type="entry name" value="PbH1"/>
    <property type="match status" value="17"/>
</dbReference>
<evidence type="ECO:0000313" key="3">
    <source>
        <dbReference type="EMBL" id="SEM45142.1"/>
    </source>
</evidence>
<dbReference type="Gene3D" id="2.160.20.10">
    <property type="entry name" value="Single-stranded right-handed beta-helix, Pectin lyase-like"/>
    <property type="match status" value="3"/>
</dbReference>
<dbReference type="InterPro" id="IPR011050">
    <property type="entry name" value="Pectin_lyase_fold/virulence"/>
</dbReference>
<dbReference type="STRING" id="573321.SAMN04488505_104439"/>
<dbReference type="InterPro" id="IPR022409">
    <property type="entry name" value="PKD/Chitinase_dom"/>
</dbReference>
<dbReference type="Proteomes" id="UP000198984">
    <property type="component" value="Unassembled WGS sequence"/>
</dbReference>
<reference evidence="3 4" key="1">
    <citation type="submission" date="2016-10" db="EMBL/GenBank/DDBJ databases">
        <authorList>
            <person name="de Groot N.N."/>
        </authorList>
    </citation>
    <scope>NUCLEOTIDE SEQUENCE [LARGE SCALE GENOMIC DNA]</scope>
    <source>
        <strain evidence="3 4">DSM 21039</strain>
    </source>
</reference>
<dbReference type="SMART" id="SM00089">
    <property type="entry name" value="PKD"/>
    <property type="match status" value="1"/>
</dbReference>
<evidence type="ECO:0000256" key="1">
    <source>
        <dbReference type="SAM" id="SignalP"/>
    </source>
</evidence>
<dbReference type="InterPro" id="IPR035986">
    <property type="entry name" value="PKD_dom_sf"/>
</dbReference>
<evidence type="ECO:0000313" key="4">
    <source>
        <dbReference type="Proteomes" id="UP000198984"/>
    </source>
</evidence>
<feature type="chain" id="PRO_5011622744" evidence="1">
    <location>
        <begin position="29"/>
        <end position="2971"/>
    </location>
</feature>
<dbReference type="EMBL" id="FOBB01000004">
    <property type="protein sequence ID" value="SEM45142.1"/>
    <property type="molecule type" value="Genomic_DNA"/>
</dbReference>
<feature type="signal peptide" evidence="1">
    <location>
        <begin position="1"/>
        <end position="28"/>
    </location>
</feature>
<name>A0A1H7YFY9_9BACT</name>
<protein>
    <submittedName>
        <fullName evidence="3">Gliding motility-associated C-terminal domain-containing protein</fullName>
    </submittedName>
</protein>
<dbReference type="InterPro" id="IPR012334">
    <property type="entry name" value="Pectin_lyas_fold"/>
</dbReference>
<proteinExistence type="predicted"/>
<dbReference type="InterPro" id="IPR000601">
    <property type="entry name" value="PKD_dom"/>
</dbReference>
<dbReference type="InterPro" id="IPR044023">
    <property type="entry name" value="Ig_7"/>
</dbReference>
<dbReference type="NCBIfam" id="TIGR04131">
    <property type="entry name" value="Bac_Flav_CTERM"/>
    <property type="match status" value="1"/>
</dbReference>